<feature type="non-terminal residue" evidence="1">
    <location>
        <position position="1"/>
    </location>
</feature>
<dbReference type="SUPFAM" id="SSF52540">
    <property type="entry name" value="P-loop containing nucleoside triphosphate hydrolases"/>
    <property type="match status" value="1"/>
</dbReference>
<keyword evidence="2" id="KW-1185">Reference proteome</keyword>
<reference evidence="1 2" key="1">
    <citation type="journal article" date="2013" name="Curr. Biol.">
        <title>The Genome of the Foraminiferan Reticulomyxa filosa.</title>
        <authorList>
            <person name="Glockner G."/>
            <person name="Hulsmann N."/>
            <person name="Schleicher M."/>
            <person name="Noegel A.A."/>
            <person name="Eichinger L."/>
            <person name="Gallinger C."/>
            <person name="Pawlowski J."/>
            <person name="Sierra R."/>
            <person name="Euteneuer U."/>
            <person name="Pillet L."/>
            <person name="Moustafa A."/>
            <person name="Platzer M."/>
            <person name="Groth M."/>
            <person name="Szafranski K."/>
            <person name="Schliwa M."/>
        </authorList>
    </citation>
    <scope>NUCLEOTIDE SEQUENCE [LARGE SCALE GENOMIC DNA]</scope>
</reference>
<dbReference type="EMBL" id="ASPP01027315">
    <property type="protein sequence ID" value="ETO06244.1"/>
    <property type="molecule type" value="Genomic_DNA"/>
</dbReference>
<comment type="caution">
    <text evidence="1">The sequence shown here is derived from an EMBL/GenBank/DDBJ whole genome shotgun (WGS) entry which is preliminary data.</text>
</comment>
<dbReference type="Gene3D" id="3.40.50.300">
    <property type="entry name" value="P-loop containing nucleotide triphosphate hydrolases"/>
    <property type="match status" value="1"/>
</dbReference>
<protein>
    <recommendedName>
        <fullName evidence="3">NACHT domain-containing protein</fullName>
    </recommendedName>
</protein>
<dbReference type="AlphaFoldDB" id="X6LX94"/>
<gene>
    <name evidence="1" type="ORF">RFI_31152</name>
</gene>
<sequence length="241" mass="28298">VISILKESRKQELEEDTTILQALETYIPLQANNYLYTDSDDNEKNDSYDCHQHIVNLKKKHDRQKQQVIVLQGKSGSGKSIFCRHLEEVLWELYANNSLISIPVYISLPKCYNELNEKTKSQVYKAFNKQWIDIHVKNISNKLSELRIQSNPKKIKFAFQQYCQDLGFEMFIQENQVATENDYKEYEIDNIWSKLDPIIETETKSEDEKLEIKKTESNTTVTKNKIFGINISMVTVLQNIY</sequence>
<evidence type="ECO:0008006" key="3">
    <source>
        <dbReference type="Google" id="ProtNLM"/>
    </source>
</evidence>
<accession>X6LX94</accession>
<organism evidence="1 2">
    <name type="scientific">Reticulomyxa filosa</name>
    <dbReference type="NCBI Taxonomy" id="46433"/>
    <lineage>
        <taxon>Eukaryota</taxon>
        <taxon>Sar</taxon>
        <taxon>Rhizaria</taxon>
        <taxon>Retaria</taxon>
        <taxon>Foraminifera</taxon>
        <taxon>Monothalamids</taxon>
        <taxon>Reticulomyxidae</taxon>
        <taxon>Reticulomyxa</taxon>
    </lineage>
</organism>
<dbReference type="Proteomes" id="UP000023152">
    <property type="component" value="Unassembled WGS sequence"/>
</dbReference>
<dbReference type="InterPro" id="IPR027417">
    <property type="entry name" value="P-loop_NTPase"/>
</dbReference>
<evidence type="ECO:0000313" key="1">
    <source>
        <dbReference type="EMBL" id="ETO06244.1"/>
    </source>
</evidence>
<proteinExistence type="predicted"/>
<evidence type="ECO:0000313" key="2">
    <source>
        <dbReference type="Proteomes" id="UP000023152"/>
    </source>
</evidence>
<name>X6LX94_RETFI</name>